<dbReference type="EMBL" id="BK015367">
    <property type="protein sequence ID" value="DAE03497.1"/>
    <property type="molecule type" value="Genomic_DNA"/>
</dbReference>
<protein>
    <submittedName>
        <fullName evidence="1">Uncharacterized protein</fullName>
    </submittedName>
</protein>
<sequence>MSAMTNYMETKMLNAMRGTAAAAPASIWVGMFLSGPGESGTGGTEVSYEGYVRQQLQLSAPATSGNTVSCANSEALVFPTPPGSSGTVTHVAVFDAQTGGNMLCYTALNNNIVLTSETSPRIQSGNVQLSLSAGNMDTAYKTRVLNWLRGTSISGFTSYLALYNGEPASGGTELTGTGYARMAISFAEPAEQVSGQMTMQNSTAMESAAANVNWGTWAYGVIMDAATGGNRVWTAKNAGEYAMQNGAKAYFDAGAIQVALN</sequence>
<accession>A0A8S5PAU0</accession>
<reference evidence="1" key="1">
    <citation type="journal article" date="2021" name="Proc. Natl. Acad. Sci. U.S.A.">
        <title>A Catalog of Tens of Thousands of Viruses from Human Metagenomes Reveals Hidden Associations with Chronic Diseases.</title>
        <authorList>
            <person name="Tisza M.J."/>
            <person name="Buck C.B."/>
        </authorList>
    </citation>
    <scope>NUCLEOTIDE SEQUENCE</scope>
    <source>
        <strain evidence="1">CtPat53</strain>
    </source>
</reference>
<dbReference type="InterPro" id="IPR056908">
    <property type="entry name" value="Gp80-like"/>
</dbReference>
<name>A0A8S5PAU0_9CAUD</name>
<dbReference type="Pfam" id="PF23140">
    <property type="entry name" value="Gp80"/>
    <property type="match status" value="2"/>
</dbReference>
<organism evidence="1">
    <name type="scientific">Siphoviridae sp. ctPat53</name>
    <dbReference type="NCBI Taxonomy" id="2825486"/>
    <lineage>
        <taxon>Viruses</taxon>
        <taxon>Duplodnaviria</taxon>
        <taxon>Heunggongvirae</taxon>
        <taxon>Uroviricota</taxon>
        <taxon>Caudoviricetes</taxon>
    </lineage>
</organism>
<proteinExistence type="predicted"/>
<evidence type="ECO:0000313" key="1">
    <source>
        <dbReference type="EMBL" id="DAE03497.1"/>
    </source>
</evidence>